<keyword evidence="3 5" id="KW-0456">Lyase</keyword>
<evidence type="ECO:0000256" key="2">
    <source>
        <dbReference type="ARBA" id="ARBA00022490"/>
    </source>
</evidence>
<keyword evidence="4" id="KW-0119">Carbohydrate metabolism</keyword>
<evidence type="ECO:0000256" key="1">
    <source>
        <dbReference type="ARBA" id="ARBA00004496"/>
    </source>
</evidence>
<evidence type="ECO:0000256" key="4">
    <source>
        <dbReference type="ARBA" id="ARBA00023277"/>
    </source>
</evidence>
<evidence type="ECO:0000256" key="7">
    <source>
        <dbReference type="PIRSR" id="PIRSR001365-2"/>
    </source>
</evidence>
<dbReference type="PRINTS" id="PR00146">
    <property type="entry name" value="DHPICSNTHASE"/>
</dbReference>
<accession>A0AAU7CEQ7</accession>
<sequence>MSIKLSGLIAATHTPFQADGELNLAAVARQAEHLLENGVKTVFIGGTTGESHSLTLDERLALAQRWNEVAQGSELRIVVHVGSNSLKDARTLAAQAQALGVAAIAAFSPSYFRPKDVNTLVACCAEIASAAPALPFYYYDIPSMTGVQLSMPDFLDLATASIPTLAGIKFSNPDLMAYQQCLHAQNGRFDIPWGSDETLLGAVALGGTGAVGSTYNFAAPIYHRALAAFSQGDLAKARVEQYRSVQLVDLLAGLGFMGAAKTVMSFLGVDVGPTRLPHTNLTSEQAAKLRADLEQLGYFDWIRA</sequence>
<dbReference type="PANTHER" id="PTHR12128:SF21">
    <property type="entry name" value="N-ACETYLNEURAMINATE LYASE"/>
    <property type="match status" value="1"/>
</dbReference>
<evidence type="ECO:0000256" key="3">
    <source>
        <dbReference type="ARBA" id="ARBA00023239"/>
    </source>
</evidence>
<evidence type="ECO:0000313" key="8">
    <source>
        <dbReference type="EMBL" id="XBH03538.1"/>
    </source>
</evidence>
<feature type="active site" description="Proton donor/acceptor" evidence="6">
    <location>
        <position position="139"/>
    </location>
</feature>
<dbReference type="EMBL" id="CP155447">
    <property type="protein sequence ID" value="XBH03538.1"/>
    <property type="molecule type" value="Genomic_DNA"/>
</dbReference>
<dbReference type="AlphaFoldDB" id="A0AAU7CEQ7"/>
<dbReference type="Pfam" id="PF00701">
    <property type="entry name" value="DHDPS"/>
    <property type="match status" value="1"/>
</dbReference>
<comment type="subcellular location">
    <subcellularLocation>
        <location evidence="1">Cytoplasm</location>
    </subcellularLocation>
</comment>
<evidence type="ECO:0000256" key="5">
    <source>
        <dbReference type="PIRNR" id="PIRNR001365"/>
    </source>
</evidence>
<name>A0AAU7CEQ7_9BACT</name>
<protein>
    <submittedName>
        <fullName evidence="8">Dihydrodipicolinate synthase family protein</fullName>
    </submittedName>
</protein>
<keyword evidence="2" id="KW-0963">Cytoplasm</keyword>
<comment type="similarity">
    <text evidence="5">Belongs to the DapA family.</text>
</comment>
<proteinExistence type="inferred from homology"/>
<dbReference type="SMART" id="SM01130">
    <property type="entry name" value="DHDPS"/>
    <property type="match status" value="1"/>
</dbReference>
<reference evidence="8" key="1">
    <citation type="submission" date="2024-05" db="EMBL/GenBank/DDBJ databases">
        <title>Planctomycetes of the genus Singulisphaera possess chitinolytic capabilities.</title>
        <authorList>
            <person name="Ivanova A."/>
        </authorList>
    </citation>
    <scope>NUCLEOTIDE SEQUENCE</scope>
    <source>
        <strain evidence="8">Ch08T</strain>
    </source>
</reference>
<feature type="active site" description="Schiff-base intermediate with substrate" evidence="6">
    <location>
        <position position="169"/>
    </location>
</feature>
<gene>
    <name evidence="8" type="ORF">V5E97_35320</name>
</gene>
<dbReference type="GO" id="GO:0005737">
    <property type="term" value="C:cytoplasm"/>
    <property type="evidence" value="ECO:0007669"/>
    <property type="project" value="UniProtKB-SubCell"/>
</dbReference>
<dbReference type="InterPro" id="IPR002220">
    <property type="entry name" value="DapA-like"/>
</dbReference>
<feature type="binding site" evidence="7">
    <location>
        <position position="48"/>
    </location>
    <ligand>
        <name>pyruvate</name>
        <dbReference type="ChEBI" id="CHEBI:15361"/>
    </ligand>
</feature>
<feature type="binding site" evidence="7">
    <location>
        <position position="211"/>
    </location>
    <ligand>
        <name>pyruvate</name>
        <dbReference type="ChEBI" id="CHEBI:15361"/>
    </ligand>
</feature>
<dbReference type="SUPFAM" id="SSF51569">
    <property type="entry name" value="Aldolase"/>
    <property type="match status" value="1"/>
</dbReference>
<dbReference type="Gene3D" id="3.20.20.70">
    <property type="entry name" value="Aldolase class I"/>
    <property type="match status" value="1"/>
</dbReference>
<dbReference type="GO" id="GO:0016829">
    <property type="term" value="F:lyase activity"/>
    <property type="evidence" value="ECO:0007669"/>
    <property type="project" value="UniProtKB-KW"/>
</dbReference>
<dbReference type="PANTHER" id="PTHR12128">
    <property type="entry name" value="DIHYDRODIPICOLINATE SYNTHASE"/>
    <property type="match status" value="1"/>
</dbReference>
<organism evidence="8">
    <name type="scientific">Singulisphaera sp. Ch08</name>
    <dbReference type="NCBI Taxonomy" id="3120278"/>
    <lineage>
        <taxon>Bacteria</taxon>
        <taxon>Pseudomonadati</taxon>
        <taxon>Planctomycetota</taxon>
        <taxon>Planctomycetia</taxon>
        <taxon>Isosphaerales</taxon>
        <taxon>Isosphaeraceae</taxon>
        <taxon>Singulisphaera</taxon>
    </lineage>
</organism>
<dbReference type="InterPro" id="IPR013785">
    <property type="entry name" value="Aldolase_TIM"/>
</dbReference>
<dbReference type="RefSeq" id="WP_406696273.1">
    <property type="nucleotide sequence ID" value="NZ_CP155447.1"/>
</dbReference>
<dbReference type="PIRSF" id="PIRSF001365">
    <property type="entry name" value="DHDPS"/>
    <property type="match status" value="1"/>
</dbReference>
<evidence type="ECO:0000256" key="6">
    <source>
        <dbReference type="PIRSR" id="PIRSR001365-1"/>
    </source>
</evidence>